<dbReference type="EMBL" id="JAPDHZ010000004">
    <property type="protein sequence ID" value="MDG0793147.1"/>
    <property type="molecule type" value="Genomic_DNA"/>
</dbReference>
<dbReference type="InterPro" id="IPR006073">
    <property type="entry name" value="GTP-bd"/>
</dbReference>
<dbReference type="SUPFAM" id="SSF52540">
    <property type="entry name" value="P-loop containing nucleoside triphosphate hydrolases"/>
    <property type="match status" value="1"/>
</dbReference>
<dbReference type="InterPro" id="IPR050896">
    <property type="entry name" value="Mito_lipid_metab_GTPase"/>
</dbReference>
<keyword evidence="3" id="KW-1185">Reference proteome</keyword>
<gene>
    <name evidence="2" type="primary">yqeH</name>
    <name evidence="2" type="ORF">OMP38_21545</name>
</gene>
<dbReference type="CDD" id="cd01855">
    <property type="entry name" value="YqeH"/>
    <property type="match status" value="1"/>
</dbReference>
<dbReference type="Pfam" id="PF21516">
    <property type="entry name" value="YqeH-like_C"/>
    <property type="match status" value="1"/>
</dbReference>
<dbReference type="GO" id="GO:0005525">
    <property type="term" value="F:GTP binding"/>
    <property type="evidence" value="ECO:0007669"/>
    <property type="project" value="InterPro"/>
</dbReference>
<dbReference type="InterPro" id="IPR027417">
    <property type="entry name" value="P-loop_NTPase"/>
</dbReference>
<feature type="domain" description="CP-type G" evidence="1">
    <location>
        <begin position="62"/>
        <end position="229"/>
    </location>
</feature>
<proteinExistence type="predicted"/>
<comment type="caution">
    <text evidence="2">The sequence shown here is derived from an EMBL/GenBank/DDBJ whole genome shotgun (WGS) entry which is preliminary data.</text>
</comment>
<evidence type="ECO:0000313" key="2">
    <source>
        <dbReference type="EMBL" id="MDG0793147.1"/>
    </source>
</evidence>
<dbReference type="AlphaFoldDB" id="A0A9X4QP59"/>
<name>A0A9X4QP59_9BACL</name>
<organism evidence="2 3">
    <name type="scientific">Cohnella ginsengisoli</name>
    <dbReference type="NCBI Taxonomy" id="425004"/>
    <lineage>
        <taxon>Bacteria</taxon>
        <taxon>Bacillati</taxon>
        <taxon>Bacillota</taxon>
        <taxon>Bacilli</taxon>
        <taxon>Bacillales</taxon>
        <taxon>Paenibacillaceae</taxon>
        <taxon>Cohnella</taxon>
    </lineage>
</organism>
<protein>
    <submittedName>
        <fullName evidence="2">Ribosome biogenesis GTPase YqeH</fullName>
    </submittedName>
</protein>
<evidence type="ECO:0000313" key="3">
    <source>
        <dbReference type="Proteomes" id="UP001153387"/>
    </source>
</evidence>
<dbReference type="Proteomes" id="UP001153387">
    <property type="component" value="Unassembled WGS sequence"/>
</dbReference>
<evidence type="ECO:0000259" key="1">
    <source>
        <dbReference type="PROSITE" id="PS51721"/>
    </source>
</evidence>
<dbReference type="RefSeq" id="WP_277566973.1">
    <property type="nucleotide sequence ID" value="NZ_JAPDHZ010000004.1"/>
</dbReference>
<dbReference type="PANTHER" id="PTHR46434">
    <property type="entry name" value="GENETIC INTERACTOR OF PROHIBITINS 3, MITOCHONDRIAL"/>
    <property type="match status" value="1"/>
</dbReference>
<dbReference type="PROSITE" id="PS51721">
    <property type="entry name" value="G_CP"/>
    <property type="match status" value="1"/>
</dbReference>
<dbReference type="Gene3D" id="3.40.50.300">
    <property type="entry name" value="P-loop containing nucleotide triphosphate hydrolases"/>
    <property type="match status" value="1"/>
</dbReference>
<dbReference type="InterPro" id="IPR019988">
    <property type="entry name" value="GTP-bd_ribosome_bgen_YqeH"/>
</dbReference>
<dbReference type="Pfam" id="PF01926">
    <property type="entry name" value="MMR_HSR1"/>
    <property type="match status" value="1"/>
</dbReference>
<sequence>MPTLEDNWSTKKCAGCGVALQVQDASRPGFVPEAAREREPIICQRCFRIKHYNDASSVAVDQDDFLRLLGGIGSTNSLVVHIVDLFDFEGSTISGLQRFVGNNPVLLVVNKIDLLPKVTNWNRLRNWVQKQAKAGGLRIVDVVLCSARRNIGFDRVVEAIGQLRGDRDVYVVGATNVGKSTLVNRLIADYSDLRRELTVSRYPGTTLDAISIPLDDGRSIIDMPGIVYKSRLSEIVPRETLHALLPDKPLKPLTYQFYEKQTLFFGGLARFDFTAGERQSFTAYLSSGIPVHRTKQERADELYDNHRGEMLSPPSREELADMPPLVRHNLRIPPGGPKDIFISGLGWIKANGSTGAVVDVYAPKGIKVLLRDCIL</sequence>
<reference evidence="2 3" key="1">
    <citation type="submission" date="2022-10" db="EMBL/GenBank/DDBJ databases">
        <title>Comparative genomic analysis of Cohnella hashimotonis sp. nov., isolated from the International Space Station.</title>
        <authorList>
            <person name="Simpson A."/>
            <person name="Venkateswaran K."/>
        </authorList>
    </citation>
    <scope>NUCLEOTIDE SEQUENCE [LARGE SCALE GENOMIC DNA]</scope>
    <source>
        <strain evidence="2 3">DSM 18997</strain>
    </source>
</reference>
<dbReference type="PANTHER" id="PTHR46434:SF1">
    <property type="entry name" value="GENETIC INTERACTOR OF PROHIBITINS 3, MITOCHONDRIAL"/>
    <property type="match status" value="1"/>
</dbReference>
<dbReference type="InterPro" id="IPR030378">
    <property type="entry name" value="G_CP_dom"/>
</dbReference>
<dbReference type="InterPro" id="IPR048422">
    <property type="entry name" value="NOA1/YqeH-like_C"/>
</dbReference>
<accession>A0A9X4QP59</accession>
<dbReference type="NCBIfam" id="TIGR03597">
    <property type="entry name" value="GTPase_YqeH"/>
    <property type="match status" value="1"/>
</dbReference>